<evidence type="ECO:0000256" key="2">
    <source>
        <dbReference type="ARBA" id="ARBA00004229"/>
    </source>
</evidence>
<sequence>MASLTQASTALSTSFKPTLAASSRSSGLKSVSFSITGKRFPSLSSRRGRFQVSCSAKPETLNKVCDIVKKQLALPEDTAVTPGSKFAELGADSLDTVEIVMGLEEEFGISVEEESAQTIATVQDAADLIEKLVEKKST</sequence>
<dbReference type="PROSITE" id="PS50075">
    <property type="entry name" value="CARRIER"/>
    <property type="match status" value="1"/>
</dbReference>
<comment type="function">
    <text evidence="1 13">Carrier of the growing fatty acid chain in fatty acid biosynthesis.</text>
</comment>
<evidence type="ECO:0000256" key="5">
    <source>
        <dbReference type="ARBA" id="ARBA00022516"/>
    </source>
</evidence>
<dbReference type="PANTHER" id="PTHR46153">
    <property type="entry name" value="ACYL CARRIER PROTEIN"/>
    <property type="match status" value="1"/>
</dbReference>
<evidence type="ECO:0000313" key="15">
    <source>
        <dbReference type="Proteomes" id="UP000694861"/>
    </source>
</evidence>
<dbReference type="InterPro" id="IPR009081">
    <property type="entry name" value="PP-bd_ACP"/>
</dbReference>
<dbReference type="PANTHER" id="PTHR46153:SF29">
    <property type="entry name" value="ACYL CARRIER PROTEIN"/>
    <property type="match status" value="1"/>
</dbReference>
<dbReference type="GeneID" id="103322918"/>
<dbReference type="Proteomes" id="UP000694861">
    <property type="component" value="Linkage group LG2"/>
</dbReference>
<evidence type="ECO:0000256" key="11">
    <source>
        <dbReference type="ARBA" id="ARBA00023098"/>
    </source>
</evidence>
<dbReference type="NCBIfam" id="TIGR00517">
    <property type="entry name" value="acyl_carrier"/>
    <property type="match status" value="1"/>
</dbReference>
<name>A0ABM0NDA1_PRUMU</name>
<evidence type="ECO:0000313" key="16">
    <source>
        <dbReference type="RefSeq" id="XP_008223095.1"/>
    </source>
</evidence>
<dbReference type="InterPro" id="IPR006162">
    <property type="entry name" value="Ppantetheine_attach_site"/>
</dbReference>
<dbReference type="HAMAP" id="MF_01217">
    <property type="entry name" value="Acyl_carrier"/>
    <property type="match status" value="1"/>
</dbReference>
<dbReference type="SMART" id="SM00823">
    <property type="entry name" value="PKS_PP"/>
    <property type="match status" value="1"/>
</dbReference>
<keyword evidence="15" id="KW-1185">Reference proteome</keyword>
<evidence type="ECO:0000256" key="12">
    <source>
        <dbReference type="ARBA" id="ARBA00023160"/>
    </source>
</evidence>
<keyword evidence="10" id="KW-0809">Transit peptide</keyword>
<organism evidence="15 16">
    <name type="scientific">Prunus mume</name>
    <name type="common">Japanese apricot</name>
    <name type="synonym">Armeniaca mume</name>
    <dbReference type="NCBI Taxonomy" id="102107"/>
    <lineage>
        <taxon>Eukaryota</taxon>
        <taxon>Viridiplantae</taxon>
        <taxon>Streptophyta</taxon>
        <taxon>Embryophyta</taxon>
        <taxon>Tracheophyta</taxon>
        <taxon>Spermatophyta</taxon>
        <taxon>Magnoliopsida</taxon>
        <taxon>eudicotyledons</taxon>
        <taxon>Gunneridae</taxon>
        <taxon>Pentapetalae</taxon>
        <taxon>rosids</taxon>
        <taxon>fabids</taxon>
        <taxon>Rosales</taxon>
        <taxon>Rosaceae</taxon>
        <taxon>Amygdaloideae</taxon>
        <taxon>Amygdaleae</taxon>
        <taxon>Prunus</taxon>
    </lineage>
</organism>
<evidence type="ECO:0000256" key="8">
    <source>
        <dbReference type="ARBA" id="ARBA00022640"/>
    </source>
</evidence>
<evidence type="ECO:0000259" key="14">
    <source>
        <dbReference type="PROSITE" id="PS50075"/>
    </source>
</evidence>
<keyword evidence="6" id="KW-0150">Chloroplast</keyword>
<evidence type="ECO:0000256" key="3">
    <source>
        <dbReference type="ARBA" id="ARBA00010930"/>
    </source>
</evidence>
<dbReference type="NCBIfam" id="NF002148">
    <property type="entry name" value="PRK00982.1-2"/>
    <property type="match status" value="1"/>
</dbReference>
<evidence type="ECO:0000256" key="9">
    <source>
        <dbReference type="ARBA" id="ARBA00022832"/>
    </source>
</evidence>
<keyword evidence="7" id="KW-0597">Phosphoprotein</keyword>
<evidence type="ECO:0000256" key="4">
    <source>
        <dbReference type="ARBA" id="ARBA00022450"/>
    </source>
</evidence>
<dbReference type="InterPro" id="IPR036736">
    <property type="entry name" value="ACP-like_sf"/>
</dbReference>
<comment type="subcellular location">
    <subcellularLocation>
        <location evidence="2">Plastid</location>
        <location evidence="2">Chloroplast</location>
    </subcellularLocation>
</comment>
<dbReference type="PROSITE" id="PS00012">
    <property type="entry name" value="PHOSPHOPANTETHEINE"/>
    <property type="match status" value="1"/>
</dbReference>
<gene>
    <name evidence="16" type="primary">LOC103322918</name>
</gene>
<evidence type="ECO:0000256" key="10">
    <source>
        <dbReference type="ARBA" id="ARBA00022946"/>
    </source>
</evidence>
<dbReference type="InterPro" id="IPR044813">
    <property type="entry name" value="ACP_chloroplastic"/>
</dbReference>
<evidence type="ECO:0000256" key="1">
    <source>
        <dbReference type="ARBA" id="ARBA00003180"/>
    </source>
</evidence>
<proteinExistence type="inferred from homology"/>
<dbReference type="InterPro" id="IPR020806">
    <property type="entry name" value="PKS_PP-bd"/>
</dbReference>
<dbReference type="Gene3D" id="1.10.1200.10">
    <property type="entry name" value="ACP-like"/>
    <property type="match status" value="1"/>
</dbReference>
<keyword evidence="11" id="KW-0443">Lipid metabolism</keyword>
<feature type="domain" description="Carrier" evidence="14">
    <location>
        <begin position="58"/>
        <end position="133"/>
    </location>
</feature>
<protein>
    <recommendedName>
        <fullName evidence="13">Acyl carrier protein</fullName>
    </recommendedName>
</protein>
<accession>A0ABM0NDA1</accession>
<dbReference type="InterPro" id="IPR003231">
    <property type="entry name" value="ACP"/>
</dbReference>
<reference evidence="16" key="2">
    <citation type="submission" date="2025-08" db="UniProtKB">
        <authorList>
            <consortium name="RefSeq"/>
        </authorList>
    </citation>
    <scope>IDENTIFICATION</scope>
</reference>
<keyword evidence="9" id="KW-0276">Fatty acid metabolism</keyword>
<keyword evidence="5 13" id="KW-0444">Lipid biosynthesis</keyword>
<keyword evidence="4 13" id="KW-0596">Phosphopantetheine</keyword>
<keyword evidence="8" id="KW-0934">Plastid</keyword>
<dbReference type="RefSeq" id="XP_008223095.1">
    <property type="nucleotide sequence ID" value="XM_008224873.1"/>
</dbReference>
<keyword evidence="12 13" id="KW-0275">Fatty acid biosynthesis</keyword>
<evidence type="ECO:0000256" key="13">
    <source>
        <dbReference type="RuleBase" id="RU000722"/>
    </source>
</evidence>
<evidence type="ECO:0000256" key="6">
    <source>
        <dbReference type="ARBA" id="ARBA00022528"/>
    </source>
</evidence>
<comment type="similarity">
    <text evidence="3">Belongs to the acyl carrier protein (ACP) family.</text>
</comment>
<dbReference type="SUPFAM" id="SSF47336">
    <property type="entry name" value="ACP-like"/>
    <property type="match status" value="1"/>
</dbReference>
<evidence type="ECO:0000256" key="7">
    <source>
        <dbReference type="ARBA" id="ARBA00022553"/>
    </source>
</evidence>
<dbReference type="Pfam" id="PF00550">
    <property type="entry name" value="PP-binding"/>
    <property type="match status" value="1"/>
</dbReference>
<reference evidence="15" key="1">
    <citation type="journal article" date="2012" name="Nat. Commun.">
        <title>The genome of Prunus mume.</title>
        <authorList>
            <person name="Zhang Q."/>
            <person name="Chen W."/>
            <person name="Sun L."/>
            <person name="Zhao F."/>
            <person name="Huang B."/>
            <person name="Yang W."/>
            <person name="Tao Y."/>
            <person name="Wang J."/>
            <person name="Yuan Z."/>
            <person name="Fan G."/>
            <person name="Xing Z."/>
            <person name="Han C."/>
            <person name="Pan H."/>
            <person name="Zhong X."/>
            <person name="Shi W."/>
            <person name="Liang X."/>
            <person name="Du D."/>
            <person name="Sun F."/>
            <person name="Xu Z."/>
            <person name="Hao R."/>
            <person name="Lv T."/>
            <person name="Lv Y."/>
            <person name="Zheng Z."/>
            <person name="Sun M."/>
            <person name="Luo L."/>
            <person name="Cai M."/>
            <person name="Gao Y."/>
            <person name="Wang J."/>
            <person name="Yin Y."/>
            <person name="Xu X."/>
            <person name="Cheng T."/>
            <person name="Wang J."/>
        </authorList>
    </citation>
    <scope>NUCLEOTIDE SEQUENCE [LARGE SCALE GENOMIC DNA]</scope>
</reference>